<dbReference type="Gene3D" id="3.30.420.40">
    <property type="match status" value="2"/>
</dbReference>
<gene>
    <name evidence="6" type="ORF">RM540_04225</name>
</gene>
<name>A0ABU3BNR6_9BACT</name>
<comment type="similarity">
    <text evidence="2">Belongs to the heat shock protein 70 family.</text>
</comment>
<evidence type="ECO:0000256" key="1">
    <source>
        <dbReference type="ARBA" id="ARBA00004496"/>
    </source>
</evidence>
<protein>
    <submittedName>
        <fullName evidence="6">Rod shape-determining protein</fullName>
    </submittedName>
</protein>
<dbReference type="EMBL" id="JAVRHT010000006">
    <property type="protein sequence ID" value="MDT0630947.1"/>
    <property type="molecule type" value="Genomic_DNA"/>
</dbReference>
<evidence type="ECO:0000256" key="5">
    <source>
        <dbReference type="ARBA" id="ARBA00022840"/>
    </source>
</evidence>
<dbReference type="Pfam" id="PF06723">
    <property type="entry name" value="MreB_Mbl"/>
    <property type="match status" value="1"/>
</dbReference>
<keyword evidence="5" id="KW-0067">ATP-binding</keyword>
<keyword evidence="7" id="KW-1185">Reference proteome</keyword>
<dbReference type="CDD" id="cd24009">
    <property type="entry name" value="ASKHA_NBD_MamK"/>
    <property type="match status" value="1"/>
</dbReference>
<comment type="caution">
    <text evidence="6">The sequence shown here is derived from an EMBL/GenBank/DDBJ whole genome shotgun (WGS) entry which is preliminary data.</text>
</comment>
<dbReference type="Proteomes" id="UP001267426">
    <property type="component" value="Unassembled WGS sequence"/>
</dbReference>
<keyword evidence="3" id="KW-0963">Cytoplasm</keyword>
<organism evidence="6 7">
    <name type="scientific">Rubrivirga litoralis</name>
    <dbReference type="NCBI Taxonomy" id="3075598"/>
    <lineage>
        <taxon>Bacteria</taxon>
        <taxon>Pseudomonadati</taxon>
        <taxon>Rhodothermota</taxon>
        <taxon>Rhodothermia</taxon>
        <taxon>Rhodothermales</taxon>
        <taxon>Rubricoccaceae</taxon>
        <taxon>Rubrivirga</taxon>
    </lineage>
</organism>
<dbReference type="PROSITE" id="PS00297">
    <property type="entry name" value="HSP70_1"/>
    <property type="match status" value="1"/>
</dbReference>
<dbReference type="SMART" id="SM00268">
    <property type="entry name" value="ACTIN"/>
    <property type="match status" value="1"/>
</dbReference>
<dbReference type="InterPro" id="IPR043129">
    <property type="entry name" value="ATPase_NBD"/>
</dbReference>
<reference evidence="6 7" key="1">
    <citation type="submission" date="2023-09" db="EMBL/GenBank/DDBJ databases">
        <authorList>
            <person name="Rey-Velasco X."/>
        </authorList>
    </citation>
    <scope>NUCLEOTIDE SEQUENCE [LARGE SCALE GENOMIC DNA]</scope>
    <source>
        <strain evidence="6 7">F394</strain>
    </source>
</reference>
<evidence type="ECO:0000256" key="2">
    <source>
        <dbReference type="ARBA" id="ARBA00007381"/>
    </source>
</evidence>
<dbReference type="RefSeq" id="WP_311662284.1">
    <property type="nucleotide sequence ID" value="NZ_JAVRHT010000006.1"/>
</dbReference>
<evidence type="ECO:0000256" key="3">
    <source>
        <dbReference type="ARBA" id="ARBA00022490"/>
    </source>
</evidence>
<dbReference type="PANTHER" id="PTHR42749:SF1">
    <property type="entry name" value="CELL SHAPE-DETERMINING PROTEIN MREB"/>
    <property type="match status" value="1"/>
</dbReference>
<keyword evidence="4" id="KW-0547">Nucleotide-binding</keyword>
<evidence type="ECO:0000313" key="6">
    <source>
        <dbReference type="EMBL" id="MDT0630947.1"/>
    </source>
</evidence>
<evidence type="ECO:0000313" key="7">
    <source>
        <dbReference type="Proteomes" id="UP001267426"/>
    </source>
</evidence>
<sequence length="343" mass="36829">MPPAKKTDKTSAPLHVGIDLGTSRSAAAASNEKTTWVESYVGWPKDFVSRKMLGKEVLYGADAVRHRMSLDLVRPLEGGVIREGSERDHEAVRELIRHLLEAVQTEDDQPVRAAIGVPAEALHASKAAVRDVVGDLAEALMIVSEPFAVAYGIDALDGAMIVDIGAGTADLCVMHGTMPTEEDQRTLTLAGDAIDRQLARRLSERYPSVRFGETTLRQVKEASAFVGEPEGKVSARGADASTLGDYDVTDDLRASCESIVPALVEAAADLLSRYEPDFQETVRKNVYLAGGGGQIRGLAEMLEAELAKTGPARVRTVDDPLYSGAQGALALAQDMPAEYWEDL</sequence>
<dbReference type="PANTHER" id="PTHR42749">
    <property type="entry name" value="CELL SHAPE-DETERMINING PROTEIN MREB"/>
    <property type="match status" value="1"/>
</dbReference>
<dbReference type="InterPro" id="IPR056546">
    <property type="entry name" value="MreB_MamK-like"/>
</dbReference>
<accession>A0ABU3BNR6</accession>
<evidence type="ECO:0000256" key="4">
    <source>
        <dbReference type="ARBA" id="ARBA00022741"/>
    </source>
</evidence>
<dbReference type="InterPro" id="IPR004000">
    <property type="entry name" value="Actin"/>
</dbReference>
<proteinExistence type="inferred from homology"/>
<comment type="subcellular location">
    <subcellularLocation>
        <location evidence="1">Cytoplasm</location>
    </subcellularLocation>
</comment>
<dbReference type="SUPFAM" id="SSF53067">
    <property type="entry name" value="Actin-like ATPase domain"/>
    <property type="match status" value="1"/>
</dbReference>
<dbReference type="InterPro" id="IPR018181">
    <property type="entry name" value="Heat_shock_70_CS"/>
</dbReference>